<dbReference type="EMBL" id="JAEDXU010000003">
    <property type="protein sequence ID" value="MBP1046019.1"/>
    <property type="molecule type" value="Genomic_DNA"/>
</dbReference>
<evidence type="ECO:0000313" key="3">
    <source>
        <dbReference type="Proteomes" id="UP000673375"/>
    </source>
</evidence>
<keyword evidence="3" id="KW-1185">Reference proteome</keyword>
<evidence type="ECO:0000259" key="1">
    <source>
        <dbReference type="Pfam" id="PF14266"/>
    </source>
</evidence>
<comment type="caution">
    <text evidence="2">The sequence shown here is derived from an EMBL/GenBank/DDBJ whole genome shotgun (WGS) entry which is preliminary data.</text>
</comment>
<gene>
    <name evidence="2" type="ORF">I6N96_06970</name>
</gene>
<name>A0ABS4CHC1_9ENTE</name>
<feature type="domain" description="Putative component of 'biosynthetic module'" evidence="1">
    <location>
        <begin position="289"/>
        <end position="534"/>
    </location>
</feature>
<organism evidence="2 3">
    <name type="scientific">Enterococcus larvae</name>
    <dbReference type="NCBI Taxonomy" id="2794352"/>
    <lineage>
        <taxon>Bacteria</taxon>
        <taxon>Bacillati</taxon>
        <taxon>Bacillota</taxon>
        <taxon>Bacilli</taxon>
        <taxon>Lactobacillales</taxon>
        <taxon>Enterococcaceae</taxon>
        <taxon>Enterococcus</taxon>
    </lineage>
</organism>
<reference evidence="2 3" key="1">
    <citation type="submission" date="2020-12" db="EMBL/GenBank/DDBJ databases">
        <title>Vagococcus allomyrinae sp. nov. and Enterococcus lavae sp. nov., isolated from the larvae of Allomyrina dichotoma.</title>
        <authorList>
            <person name="Lee S.D."/>
        </authorList>
    </citation>
    <scope>NUCLEOTIDE SEQUENCE [LARGE SCALE GENOMIC DNA]</scope>
    <source>
        <strain evidence="2 3">BWM-S5</strain>
    </source>
</reference>
<dbReference type="Proteomes" id="UP000673375">
    <property type="component" value="Unassembled WGS sequence"/>
</dbReference>
<feature type="domain" description="Putative component of 'biosynthetic module'" evidence="1">
    <location>
        <begin position="12"/>
        <end position="265"/>
    </location>
</feature>
<evidence type="ECO:0000313" key="2">
    <source>
        <dbReference type="EMBL" id="MBP1046019.1"/>
    </source>
</evidence>
<protein>
    <submittedName>
        <fullName evidence="2">YceG family protein</fullName>
    </submittedName>
</protein>
<dbReference type="InterPro" id="IPR025647">
    <property type="entry name" value="YceG_bac"/>
</dbReference>
<dbReference type="Pfam" id="PF14266">
    <property type="entry name" value="YceG_bac"/>
    <property type="match status" value="2"/>
</dbReference>
<dbReference type="RefSeq" id="WP_209556845.1">
    <property type="nucleotide sequence ID" value="NZ_JAEDXU010000003.1"/>
</dbReference>
<accession>A0ABS4CHC1</accession>
<sequence length="542" mass="63229">MLELHPIPQDLNKIDWQAEFITPISLRTGFQKTEETLTYPQISGIILGVPLDEFSYSEWLYDVVYHDAYNIHLLAGNLEKQIDNQIFQGIQKLFNAHNEQKGLSPNRFVAFMQGNNLLPLREHPEYYRYLTLKFIDLINIFAENHGDLLHKDFRRVIVDCIKWGFNYIDQWLKEADLESDVPRVIWYGNMTKSEQYFLILLYLLGFDVLIFNSEKVNEFKDVKGITLSVYEYPNEMDMEPFPTEKPMRKSTTARKAAMELSNIMNSDGTLLLKPFQLREYLPESLTLQTTYDEIRIIGKEKAFVRPNFKVEKEVVKIPVIFAKVLGVSADRKKYWDDFYAVRRSTELVEVIREFPIKQEIKGNQQFHYQFALKRDGTLSPEKLMESNWWQHRAVSNGMQLALASAISRYVRKAHFLPHGSESKEDVQLYLFSQAMNVPPFITKMLQQYDYAQDVPKIMIYNNGMTGTMTRADAALILLLNELGFDIVLYNPTGQNDVELYIDSSQFDSHWLEEVNFEETFQTSGMAAKGNSTIKSLFNKFKK</sequence>
<proteinExistence type="predicted"/>